<evidence type="ECO:0000256" key="1">
    <source>
        <dbReference type="ARBA" id="ARBA00000852"/>
    </source>
</evidence>
<evidence type="ECO:0000256" key="8">
    <source>
        <dbReference type="HAMAP-Rule" id="MF_00835"/>
    </source>
</evidence>
<dbReference type="InterPro" id="IPR013216">
    <property type="entry name" value="Methyltransf_11"/>
</dbReference>
<dbReference type="EC" id="2.1.1.197" evidence="3 8"/>
<evidence type="ECO:0000256" key="2">
    <source>
        <dbReference type="ARBA" id="ARBA00004746"/>
    </source>
</evidence>
<keyword evidence="7 8" id="KW-0093">Biotin biosynthesis</keyword>
<sequence>MEQALQSVFNSLPDKSAIAEAFGKAAKTYDAHAAFQRDVGHRLLDSLSDDLSGKTVLDLGCGTGYFSQQLLQRGAKVICLDLSYDMLDAARQRCGDCNVEYQQGDAECLPLDDNSVDIVFSSLALQWCEDLSVPLKEMRRVLKPDGLMCFSTLLDGSLHELKQAWIKVDSYQHVNDFISLNQVKIALAQSECAKHSLDLPTITVWYDTAFSLMRDLKGIGANHVSGRAQGLTSRKALIQVEQAYQEFKNHNGLLPATYQVCLGVIHL</sequence>
<dbReference type="UniPathway" id="UPA00078"/>
<evidence type="ECO:0000313" key="11">
    <source>
        <dbReference type="Proteomes" id="UP000037515"/>
    </source>
</evidence>
<dbReference type="GO" id="GO:0010340">
    <property type="term" value="F:carboxyl-O-methyltransferase activity"/>
    <property type="evidence" value="ECO:0007669"/>
    <property type="project" value="UniProtKB-UniRule"/>
</dbReference>
<evidence type="ECO:0000256" key="6">
    <source>
        <dbReference type="ARBA" id="ARBA00022691"/>
    </source>
</evidence>
<dbReference type="InterPro" id="IPR011814">
    <property type="entry name" value="BioC"/>
</dbReference>
<proteinExistence type="inferred from homology"/>
<dbReference type="OrthoDB" id="9760689at2"/>
<feature type="domain" description="Methyltransferase type 11" evidence="9">
    <location>
        <begin position="57"/>
        <end position="150"/>
    </location>
</feature>
<evidence type="ECO:0000313" key="10">
    <source>
        <dbReference type="EMBL" id="KOO05385.1"/>
    </source>
</evidence>
<dbReference type="Proteomes" id="UP000037515">
    <property type="component" value="Unassembled WGS sequence"/>
</dbReference>
<dbReference type="RefSeq" id="WP_053393897.1">
    <property type="nucleotide sequence ID" value="NZ_LHPJ01000001.1"/>
</dbReference>
<organism evidence="10 11">
    <name type="scientific">Vibrio nereis</name>
    <dbReference type="NCBI Taxonomy" id="693"/>
    <lineage>
        <taxon>Bacteria</taxon>
        <taxon>Pseudomonadati</taxon>
        <taxon>Pseudomonadota</taxon>
        <taxon>Gammaproteobacteria</taxon>
        <taxon>Vibrionales</taxon>
        <taxon>Vibrionaceae</taxon>
        <taxon>Vibrio</taxon>
    </lineage>
</organism>
<keyword evidence="4 8" id="KW-0489">Methyltransferase</keyword>
<evidence type="ECO:0000256" key="3">
    <source>
        <dbReference type="ARBA" id="ARBA00012327"/>
    </source>
</evidence>
<dbReference type="Pfam" id="PF08241">
    <property type="entry name" value="Methyltransf_11"/>
    <property type="match status" value="1"/>
</dbReference>
<evidence type="ECO:0000256" key="7">
    <source>
        <dbReference type="ARBA" id="ARBA00022756"/>
    </source>
</evidence>
<dbReference type="HAMAP" id="MF_00835">
    <property type="entry name" value="BioC"/>
    <property type="match status" value="1"/>
</dbReference>
<dbReference type="CDD" id="cd02440">
    <property type="entry name" value="AdoMet_MTases"/>
    <property type="match status" value="1"/>
</dbReference>
<gene>
    <name evidence="8" type="primary">bioC</name>
    <name evidence="10" type="ORF">AKJ17_00885</name>
</gene>
<dbReference type="STRING" id="693.AKJ17_00885"/>
<dbReference type="InterPro" id="IPR029063">
    <property type="entry name" value="SAM-dependent_MTases_sf"/>
</dbReference>
<dbReference type="EMBL" id="LHPJ01000001">
    <property type="protein sequence ID" value="KOO05385.1"/>
    <property type="molecule type" value="Genomic_DNA"/>
</dbReference>
<comment type="similarity">
    <text evidence="8">Belongs to the methyltransferase superfamily.</text>
</comment>
<dbReference type="GO" id="GO:0009102">
    <property type="term" value="P:biotin biosynthetic process"/>
    <property type="evidence" value="ECO:0007669"/>
    <property type="project" value="UniProtKB-UniRule"/>
</dbReference>
<keyword evidence="6 8" id="KW-0949">S-adenosyl-L-methionine</keyword>
<dbReference type="GO" id="GO:0008757">
    <property type="term" value="F:S-adenosylmethionine-dependent methyltransferase activity"/>
    <property type="evidence" value="ECO:0007669"/>
    <property type="project" value="InterPro"/>
</dbReference>
<dbReference type="GO" id="GO:0032259">
    <property type="term" value="P:methylation"/>
    <property type="evidence" value="ECO:0007669"/>
    <property type="project" value="UniProtKB-KW"/>
</dbReference>
<dbReference type="PATRIC" id="fig|693.5.peg.179"/>
<comment type="catalytic activity">
    <reaction evidence="1 8">
        <text>malonyl-[ACP] + S-adenosyl-L-methionine = malonyl-[ACP] methyl ester + S-adenosyl-L-homocysteine</text>
        <dbReference type="Rhea" id="RHEA:17105"/>
        <dbReference type="Rhea" id="RHEA-COMP:9623"/>
        <dbReference type="Rhea" id="RHEA-COMP:9954"/>
        <dbReference type="ChEBI" id="CHEBI:57856"/>
        <dbReference type="ChEBI" id="CHEBI:59789"/>
        <dbReference type="ChEBI" id="CHEBI:78449"/>
        <dbReference type="ChEBI" id="CHEBI:78845"/>
        <dbReference type="EC" id="2.1.1.197"/>
    </reaction>
</comment>
<comment type="pathway">
    <text evidence="2 8">Cofactor biosynthesis; biotin biosynthesis.</text>
</comment>
<dbReference type="InterPro" id="IPR050602">
    <property type="entry name" value="Malonyl-ACP_OMT"/>
</dbReference>
<keyword evidence="5 8" id="KW-0808">Transferase</keyword>
<dbReference type="NCBIfam" id="TIGR02072">
    <property type="entry name" value="BioC"/>
    <property type="match status" value="1"/>
</dbReference>
<protein>
    <recommendedName>
        <fullName evidence="3 8">Malonyl-[acyl-carrier protein] O-methyltransferase</fullName>
        <shortName evidence="8">Malonyl-ACP O-methyltransferase</shortName>
        <ecNumber evidence="3 8">2.1.1.197</ecNumber>
    </recommendedName>
    <alternativeName>
        <fullName evidence="8">Biotin synthesis protein BioC</fullName>
    </alternativeName>
</protein>
<evidence type="ECO:0000259" key="9">
    <source>
        <dbReference type="Pfam" id="PF08241"/>
    </source>
</evidence>
<dbReference type="PANTHER" id="PTHR13090">
    <property type="entry name" value="ARGININE-HYDROXYLASE NDUFAF5, MITOCHONDRIAL"/>
    <property type="match status" value="1"/>
</dbReference>
<comment type="function">
    <text evidence="8">Converts the free carboxyl group of a malonyl-thioester to its methyl ester by transfer of a methyl group from S-adenosyl-L-methionine (SAM). It allows to synthesize pimeloyl-ACP via the fatty acid synthetic pathway.</text>
</comment>
<evidence type="ECO:0000256" key="5">
    <source>
        <dbReference type="ARBA" id="ARBA00022679"/>
    </source>
</evidence>
<accession>A0A0M0HTI5</accession>
<dbReference type="AlphaFoldDB" id="A0A0M0HTI5"/>
<reference evidence="11" key="1">
    <citation type="submission" date="2015-08" db="EMBL/GenBank/DDBJ databases">
        <title>Vibrio galatheae sp. nov., a novel member of the Vibrionaceae family isolated from the Solomon Islands.</title>
        <authorList>
            <person name="Giubergia S."/>
            <person name="Machado H."/>
            <person name="Mateiu R.V."/>
            <person name="Gram L."/>
        </authorList>
    </citation>
    <scope>NUCLEOTIDE SEQUENCE [LARGE SCALE GENOMIC DNA]</scope>
    <source>
        <strain evidence="11">DSM 19584</strain>
    </source>
</reference>
<comment type="caution">
    <text evidence="10">The sequence shown here is derived from an EMBL/GenBank/DDBJ whole genome shotgun (WGS) entry which is preliminary data.</text>
</comment>
<evidence type="ECO:0000256" key="4">
    <source>
        <dbReference type="ARBA" id="ARBA00022603"/>
    </source>
</evidence>
<dbReference type="GO" id="GO:0102130">
    <property type="term" value="F:malonyl-CoA methyltransferase activity"/>
    <property type="evidence" value="ECO:0007669"/>
    <property type="project" value="UniProtKB-EC"/>
</dbReference>
<keyword evidence="11" id="KW-1185">Reference proteome</keyword>
<dbReference type="PANTHER" id="PTHR13090:SF1">
    <property type="entry name" value="ARGININE-HYDROXYLASE NDUFAF5, MITOCHONDRIAL"/>
    <property type="match status" value="1"/>
</dbReference>
<dbReference type="Gene3D" id="3.40.50.150">
    <property type="entry name" value="Vaccinia Virus protein VP39"/>
    <property type="match status" value="1"/>
</dbReference>
<dbReference type="SUPFAM" id="SSF53335">
    <property type="entry name" value="S-adenosyl-L-methionine-dependent methyltransferases"/>
    <property type="match status" value="1"/>
</dbReference>
<name>A0A0M0HTI5_VIBNE</name>